<feature type="compositionally biased region" description="Low complexity" evidence="2">
    <location>
        <begin position="103"/>
        <end position="113"/>
    </location>
</feature>
<feature type="coiled-coil region" evidence="1">
    <location>
        <begin position="25"/>
        <end position="52"/>
    </location>
</feature>
<feature type="compositionally biased region" description="Basic residues" evidence="2">
    <location>
        <begin position="187"/>
        <end position="199"/>
    </location>
</feature>
<evidence type="ECO:0000256" key="2">
    <source>
        <dbReference type="SAM" id="MobiDB-lite"/>
    </source>
</evidence>
<protein>
    <submittedName>
        <fullName evidence="3">Uncharacterized protein</fullName>
    </submittedName>
</protein>
<dbReference type="AlphaFoldDB" id="A0A7S3AWE0"/>
<feature type="compositionally biased region" description="Low complexity" evidence="2">
    <location>
        <begin position="172"/>
        <end position="184"/>
    </location>
</feature>
<evidence type="ECO:0000256" key="1">
    <source>
        <dbReference type="SAM" id="Coils"/>
    </source>
</evidence>
<sequence>MRTSPLACFLSPCATEGIFTTAWRCGQLERALQDKEAEVARHELKAKQHNAVDNLTKEVMQRLDNNDPKRAGAAFHKFQQKPGSPSKSARSPARTPVSGTKPSYSRASRSSASPLGLPTTPPKQSSNRSFRRNASPLAVRNTSQLAGPSADPPAPAASVLLGSALEAAAGPGRSQRSSGESTSSKGEKKKKKKKSKRKPNGALAAIDDALDDDEDEERGASGAGSAAAEDTDMEEETRRTGVTGVTSKHVMSWSESQEG</sequence>
<feature type="compositionally biased region" description="Acidic residues" evidence="2">
    <location>
        <begin position="208"/>
        <end position="217"/>
    </location>
</feature>
<reference evidence="3" key="1">
    <citation type="submission" date="2021-01" db="EMBL/GenBank/DDBJ databases">
        <authorList>
            <person name="Corre E."/>
            <person name="Pelletier E."/>
            <person name="Niang G."/>
            <person name="Scheremetjew M."/>
            <person name="Finn R."/>
            <person name="Kale V."/>
            <person name="Holt S."/>
            <person name="Cochrane G."/>
            <person name="Meng A."/>
            <person name="Brown T."/>
            <person name="Cohen L."/>
        </authorList>
    </citation>
    <scope>NUCLEOTIDE SEQUENCE</scope>
    <source>
        <strain evidence="3">CCMP281</strain>
    </source>
</reference>
<proteinExistence type="predicted"/>
<gene>
    <name evidence="3" type="ORF">HERI1096_LOCUS18027</name>
</gene>
<evidence type="ECO:0000313" key="3">
    <source>
        <dbReference type="EMBL" id="CAE0117328.1"/>
    </source>
</evidence>
<name>A0A7S3AWE0_9EUKA</name>
<dbReference type="EMBL" id="HBHX01032381">
    <property type="protein sequence ID" value="CAE0117328.1"/>
    <property type="molecule type" value="Transcribed_RNA"/>
</dbReference>
<accession>A0A7S3AWE0</accession>
<organism evidence="3">
    <name type="scientific">Haptolina ericina</name>
    <dbReference type="NCBI Taxonomy" id="156174"/>
    <lineage>
        <taxon>Eukaryota</taxon>
        <taxon>Haptista</taxon>
        <taxon>Haptophyta</taxon>
        <taxon>Prymnesiophyceae</taxon>
        <taxon>Prymnesiales</taxon>
        <taxon>Prymnesiaceae</taxon>
        <taxon>Haptolina</taxon>
    </lineage>
</organism>
<feature type="region of interest" description="Disordered" evidence="2">
    <location>
        <begin position="76"/>
        <end position="259"/>
    </location>
</feature>
<keyword evidence="1" id="KW-0175">Coiled coil</keyword>